<feature type="transmembrane region" description="Helical" evidence="1">
    <location>
        <begin position="91"/>
        <end position="116"/>
    </location>
</feature>
<keyword evidence="1" id="KW-0812">Transmembrane</keyword>
<keyword evidence="1" id="KW-0472">Membrane</keyword>
<keyword evidence="1" id="KW-1133">Transmembrane helix</keyword>
<sequence>MIDRVRLLRTAANRATLAPVLVRVAVFLSALLSFAFAYPVPLLTGRSLLLLLAVAALPALAPRRAAPTVVVLVAVGGWLLATTGYGEPVVLWRLLGLAGFLYLTHTLAALAAALPYDAVVAPEMVGRWVARALGVLLGSAVLAVLLLFVAGRGGDRPFLAAALAGLAVAVAVAALLARLLRRG</sequence>
<organism evidence="2 3">
    <name type="scientific">Micromonospora pattaloongensis</name>
    <dbReference type="NCBI Taxonomy" id="405436"/>
    <lineage>
        <taxon>Bacteria</taxon>
        <taxon>Bacillati</taxon>
        <taxon>Actinomycetota</taxon>
        <taxon>Actinomycetes</taxon>
        <taxon>Micromonosporales</taxon>
        <taxon>Micromonosporaceae</taxon>
        <taxon>Micromonospora</taxon>
    </lineage>
</organism>
<proteinExistence type="predicted"/>
<gene>
    <name evidence="2" type="ORF">SAMN05444365_103293</name>
</gene>
<reference evidence="3" key="1">
    <citation type="submission" date="2016-10" db="EMBL/GenBank/DDBJ databases">
        <authorList>
            <person name="Varghese N."/>
            <person name="Submissions S."/>
        </authorList>
    </citation>
    <scope>NUCLEOTIDE SEQUENCE [LARGE SCALE GENOMIC DNA]</scope>
    <source>
        <strain evidence="3">DSM 45245</strain>
    </source>
</reference>
<feature type="transmembrane region" description="Helical" evidence="1">
    <location>
        <begin position="128"/>
        <end position="151"/>
    </location>
</feature>
<dbReference type="EMBL" id="FNPH01000003">
    <property type="protein sequence ID" value="SDY73489.1"/>
    <property type="molecule type" value="Genomic_DNA"/>
</dbReference>
<accession>A0A1H3MBB4</accession>
<dbReference type="STRING" id="405436.SAMN05444365_103293"/>
<evidence type="ECO:0000256" key="1">
    <source>
        <dbReference type="SAM" id="Phobius"/>
    </source>
</evidence>
<evidence type="ECO:0000313" key="2">
    <source>
        <dbReference type="EMBL" id="SDY73489.1"/>
    </source>
</evidence>
<dbReference type="AlphaFoldDB" id="A0A1H3MBB4"/>
<evidence type="ECO:0000313" key="3">
    <source>
        <dbReference type="Proteomes" id="UP000242415"/>
    </source>
</evidence>
<dbReference type="RefSeq" id="WP_091555190.1">
    <property type="nucleotide sequence ID" value="NZ_FNPH01000003.1"/>
</dbReference>
<keyword evidence="3" id="KW-1185">Reference proteome</keyword>
<feature type="transmembrane region" description="Helical" evidence="1">
    <location>
        <begin position="68"/>
        <end position="85"/>
    </location>
</feature>
<feature type="transmembrane region" description="Helical" evidence="1">
    <location>
        <begin position="157"/>
        <end position="180"/>
    </location>
</feature>
<feature type="transmembrane region" description="Helical" evidence="1">
    <location>
        <begin position="20"/>
        <end position="38"/>
    </location>
</feature>
<name>A0A1H3MBB4_9ACTN</name>
<protein>
    <submittedName>
        <fullName evidence="2">Uncharacterized protein</fullName>
    </submittedName>
</protein>
<dbReference type="Proteomes" id="UP000242415">
    <property type="component" value="Unassembled WGS sequence"/>
</dbReference>